<reference evidence="2 3" key="1">
    <citation type="journal article" date="2014" name="Genome Announc.">
        <title>Draft Genome Sequence of the Agar-Degrading Bacterium Catenovulum sp. Strain DS-2, Isolated from Intestines of Haliotis diversicolor.</title>
        <authorList>
            <person name="Shan D."/>
            <person name="Li X."/>
            <person name="Gu Z."/>
            <person name="Wei G."/>
            <person name="Gao Z."/>
            <person name="Shao Z."/>
        </authorList>
    </citation>
    <scope>NUCLEOTIDE SEQUENCE [LARGE SCALE GENOMIC DNA]</scope>
    <source>
        <strain evidence="2 3">DS-2</strain>
    </source>
</reference>
<evidence type="ECO:0000256" key="1">
    <source>
        <dbReference type="SAM" id="SignalP"/>
    </source>
</evidence>
<sequence>MKKVISSLIVLTALFSQTAFAGEKISKEERQALSKECRAELKAAGSDMSDKEAIKAQVKECVKGKIKAKQQ</sequence>
<gene>
    <name evidence="2" type="ORF">DS2_15889</name>
</gene>
<feature type="signal peptide" evidence="1">
    <location>
        <begin position="1"/>
        <end position="21"/>
    </location>
</feature>
<protein>
    <recommendedName>
        <fullName evidence="4">PsiF repeat-containing protein</fullName>
    </recommendedName>
</protein>
<evidence type="ECO:0008006" key="4">
    <source>
        <dbReference type="Google" id="ProtNLM"/>
    </source>
</evidence>
<evidence type="ECO:0000313" key="3">
    <source>
        <dbReference type="Proteomes" id="UP000019276"/>
    </source>
</evidence>
<keyword evidence="3" id="KW-1185">Reference proteome</keyword>
<evidence type="ECO:0000313" key="2">
    <source>
        <dbReference type="EMBL" id="EWH08730.1"/>
    </source>
</evidence>
<dbReference type="OrthoDB" id="6387982at2"/>
<dbReference type="RefSeq" id="WP_035015865.1">
    <property type="nucleotide sequence ID" value="NZ_ARZY01000038.1"/>
</dbReference>
<dbReference type="EMBL" id="ARZY01000038">
    <property type="protein sequence ID" value="EWH08730.1"/>
    <property type="molecule type" value="Genomic_DNA"/>
</dbReference>
<feature type="chain" id="PRO_5004901732" description="PsiF repeat-containing protein" evidence="1">
    <location>
        <begin position="22"/>
        <end position="71"/>
    </location>
</feature>
<accession>W7QTH7</accession>
<dbReference type="AlphaFoldDB" id="W7QTH7"/>
<name>W7QTH7_9ALTE</name>
<dbReference type="Proteomes" id="UP000019276">
    <property type="component" value="Unassembled WGS sequence"/>
</dbReference>
<proteinExistence type="predicted"/>
<comment type="caution">
    <text evidence="2">The sequence shown here is derived from an EMBL/GenBank/DDBJ whole genome shotgun (WGS) entry which is preliminary data.</text>
</comment>
<keyword evidence="1" id="KW-0732">Signal</keyword>
<organism evidence="2 3">
    <name type="scientific">Catenovulum agarivorans DS-2</name>
    <dbReference type="NCBI Taxonomy" id="1328313"/>
    <lineage>
        <taxon>Bacteria</taxon>
        <taxon>Pseudomonadati</taxon>
        <taxon>Pseudomonadota</taxon>
        <taxon>Gammaproteobacteria</taxon>
        <taxon>Alteromonadales</taxon>
        <taxon>Alteromonadaceae</taxon>
        <taxon>Catenovulum</taxon>
    </lineage>
</organism>